<keyword evidence="9" id="KW-0408">Iron</keyword>
<feature type="transmembrane region" description="Helical" evidence="12">
    <location>
        <begin position="175"/>
        <end position="196"/>
    </location>
</feature>
<dbReference type="Gene3D" id="1.20.120.1770">
    <property type="match status" value="1"/>
</dbReference>
<evidence type="ECO:0000256" key="7">
    <source>
        <dbReference type="ARBA" id="ARBA00022982"/>
    </source>
</evidence>
<keyword evidence="8 12" id="KW-1133">Transmembrane helix</keyword>
<dbReference type="SMART" id="SM00665">
    <property type="entry name" value="B561"/>
    <property type="match status" value="1"/>
</dbReference>
<evidence type="ECO:0000256" key="1">
    <source>
        <dbReference type="ARBA" id="ARBA00001970"/>
    </source>
</evidence>
<dbReference type="Pfam" id="PF03188">
    <property type="entry name" value="Cytochrom_B561"/>
    <property type="match status" value="1"/>
</dbReference>
<organism evidence="14 15">
    <name type="scientific">Trichinella spiralis</name>
    <name type="common">Trichina worm</name>
    <dbReference type="NCBI Taxonomy" id="6334"/>
    <lineage>
        <taxon>Eukaryota</taxon>
        <taxon>Metazoa</taxon>
        <taxon>Ecdysozoa</taxon>
        <taxon>Nematoda</taxon>
        <taxon>Enoplea</taxon>
        <taxon>Dorylaimia</taxon>
        <taxon>Trichinellida</taxon>
        <taxon>Trichinellidae</taxon>
        <taxon>Trichinella</taxon>
    </lineage>
</organism>
<dbReference type="EC" id="7.2.1.3" evidence="11"/>
<feature type="transmembrane region" description="Helical" evidence="12">
    <location>
        <begin position="101"/>
        <end position="123"/>
    </location>
</feature>
<feature type="transmembrane region" description="Helical" evidence="12">
    <location>
        <begin position="37"/>
        <end position="55"/>
    </location>
</feature>
<comment type="cofactor">
    <cofactor evidence="1">
        <name>heme b</name>
        <dbReference type="ChEBI" id="CHEBI:60344"/>
    </cofactor>
</comment>
<keyword evidence="10 12" id="KW-0472">Membrane</keyword>
<dbReference type="PROSITE" id="PS50939">
    <property type="entry name" value="CYTOCHROME_B561"/>
    <property type="match status" value="1"/>
</dbReference>
<evidence type="ECO:0000256" key="11">
    <source>
        <dbReference type="ARBA" id="ARBA00024225"/>
    </source>
</evidence>
<proteinExistence type="predicted"/>
<keyword evidence="7" id="KW-0249">Electron transport</keyword>
<keyword evidence="6" id="KW-0479">Metal-binding</keyword>
<dbReference type="Proteomes" id="UP001558632">
    <property type="component" value="Unassembled WGS sequence"/>
</dbReference>
<name>A0ABR3K722_TRISP</name>
<comment type="caution">
    <text evidence="14">The sequence shown here is derived from an EMBL/GenBank/DDBJ whole genome shotgun (WGS) entry which is preliminary data.</text>
</comment>
<evidence type="ECO:0000256" key="3">
    <source>
        <dbReference type="ARBA" id="ARBA00022448"/>
    </source>
</evidence>
<evidence type="ECO:0000256" key="9">
    <source>
        <dbReference type="ARBA" id="ARBA00023004"/>
    </source>
</evidence>
<reference evidence="14 15" key="1">
    <citation type="submission" date="2024-07" db="EMBL/GenBank/DDBJ databases">
        <title>Enhanced genomic and transcriptomic resources for Trichinella pseudospiralis and T. spiralis underpin the discovery of pronounced molecular differences between stages and species.</title>
        <authorList>
            <person name="Pasi K.K."/>
            <person name="La Rosa G."/>
            <person name="Gomez-Morales M.A."/>
            <person name="Tosini F."/>
            <person name="Sumanam S."/>
            <person name="Young N.D."/>
            <person name="Chang B.C."/>
            <person name="Robin G.B."/>
        </authorList>
    </citation>
    <scope>NUCLEOTIDE SEQUENCE [LARGE SCALE GENOMIC DNA]</scope>
    <source>
        <strain evidence="14">ISS534</strain>
    </source>
</reference>
<evidence type="ECO:0000256" key="4">
    <source>
        <dbReference type="ARBA" id="ARBA00022617"/>
    </source>
</evidence>
<dbReference type="EMBL" id="JBEUSY010000468">
    <property type="protein sequence ID" value="KAL1230733.1"/>
    <property type="molecule type" value="Genomic_DNA"/>
</dbReference>
<keyword evidence="15" id="KW-1185">Reference proteome</keyword>
<dbReference type="InterPro" id="IPR006593">
    <property type="entry name" value="Cyt_b561/ferric_Rdtase_TM"/>
</dbReference>
<comment type="subcellular location">
    <subcellularLocation>
        <location evidence="2">Membrane</location>
        <topology evidence="2">Multi-pass membrane protein</topology>
    </subcellularLocation>
</comment>
<evidence type="ECO:0000313" key="14">
    <source>
        <dbReference type="EMBL" id="KAL1230733.1"/>
    </source>
</evidence>
<keyword evidence="5 12" id="KW-0812">Transmembrane</keyword>
<evidence type="ECO:0000313" key="15">
    <source>
        <dbReference type="Proteomes" id="UP001558632"/>
    </source>
</evidence>
<gene>
    <name evidence="14" type="ORF">TSPI_05426</name>
</gene>
<dbReference type="PANTHER" id="PTHR15422">
    <property type="entry name" value="OS05G0565100 PROTEIN"/>
    <property type="match status" value="1"/>
</dbReference>
<feature type="transmembrane region" description="Helical" evidence="12">
    <location>
        <begin position="67"/>
        <end position="89"/>
    </location>
</feature>
<evidence type="ECO:0000256" key="8">
    <source>
        <dbReference type="ARBA" id="ARBA00022989"/>
    </source>
</evidence>
<accession>A0ABR3K722</accession>
<feature type="transmembrane region" description="Helical" evidence="12">
    <location>
        <begin position="6"/>
        <end position="25"/>
    </location>
</feature>
<evidence type="ECO:0000256" key="10">
    <source>
        <dbReference type="ARBA" id="ARBA00023136"/>
    </source>
</evidence>
<evidence type="ECO:0000259" key="13">
    <source>
        <dbReference type="PROSITE" id="PS50939"/>
    </source>
</evidence>
<dbReference type="PANTHER" id="PTHR15422:SF45">
    <property type="entry name" value="CYTOCHROME B561 DOMAIN-CONTAINING PROTEIN"/>
    <property type="match status" value="1"/>
</dbReference>
<evidence type="ECO:0000256" key="5">
    <source>
        <dbReference type="ARBA" id="ARBA00022692"/>
    </source>
</evidence>
<feature type="transmembrane region" description="Helical" evidence="12">
    <location>
        <begin position="143"/>
        <end position="163"/>
    </location>
</feature>
<evidence type="ECO:0000256" key="6">
    <source>
        <dbReference type="ARBA" id="ARBA00022723"/>
    </source>
</evidence>
<dbReference type="InterPro" id="IPR045150">
    <property type="entry name" value="CYB561D1/2"/>
</dbReference>
<evidence type="ECO:0000256" key="12">
    <source>
        <dbReference type="SAM" id="Phobius"/>
    </source>
</evidence>
<sequence length="205" mass="23399">MKDLLQSISVHSCVIGLTGYMFFICLKYQTLFSLHPFCMTAAYVLLLTEAAFAFYGKYSLIPRNAAFHGWVMLLANLFSLVGFISVYLNKIYMSKSHFTSYHGQIGLAVIFHMIFQLFMGIMLQFYSKFKALIFVPYRMLRTFHLLSALLLIATSLLTVFLGFQSFWFAITVGNVCRFLFSCSLLALAFLTLPKLYARSVVRLTA</sequence>
<feature type="domain" description="Cytochrome b561" evidence="13">
    <location>
        <begin position="1"/>
        <end position="201"/>
    </location>
</feature>
<keyword evidence="4" id="KW-0349">Heme</keyword>
<keyword evidence="3" id="KW-0813">Transport</keyword>
<protein>
    <recommendedName>
        <fullName evidence="11">ascorbate ferrireductase (transmembrane)</fullName>
        <ecNumber evidence="11">7.2.1.3</ecNumber>
    </recommendedName>
</protein>
<evidence type="ECO:0000256" key="2">
    <source>
        <dbReference type="ARBA" id="ARBA00004141"/>
    </source>
</evidence>